<evidence type="ECO:0000313" key="2">
    <source>
        <dbReference type="EMBL" id="GLI01436.1"/>
    </source>
</evidence>
<dbReference type="InterPro" id="IPR029032">
    <property type="entry name" value="AhpD-like"/>
</dbReference>
<organism evidence="2 3">
    <name type="scientific">Phytohabitans aurantiacus</name>
    <dbReference type="NCBI Taxonomy" id="3016789"/>
    <lineage>
        <taxon>Bacteria</taxon>
        <taxon>Bacillati</taxon>
        <taxon>Actinomycetota</taxon>
        <taxon>Actinomycetes</taxon>
        <taxon>Micromonosporales</taxon>
        <taxon>Micromonosporaceae</taxon>
    </lineage>
</organism>
<name>A0ABQ5R4G7_9ACTN</name>
<proteinExistence type="predicted"/>
<accession>A0ABQ5R4G7</accession>
<protein>
    <recommendedName>
        <fullName evidence="1">Carboxymuconolactone decarboxylase-like domain-containing protein</fullName>
    </recommendedName>
</protein>
<gene>
    <name evidence="2" type="ORF">Pa4123_67120</name>
</gene>
<dbReference type="PANTHER" id="PTHR34846:SF5">
    <property type="entry name" value="CARBOXYMUCONOLACTONE DECARBOXYLASE-LIKE DOMAIN-CONTAINING PROTEIN"/>
    <property type="match status" value="1"/>
</dbReference>
<dbReference type="Gene3D" id="1.20.1290.10">
    <property type="entry name" value="AhpD-like"/>
    <property type="match status" value="1"/>
</dbReference>
<dbReference type="EMBL" id="BSDI01000044">
    <property type="protein sequence ID" value="GLI01436.1"/>
    <property type="molecule type" value="Genomic_DNA"/>
</dbReference>
<dbReference type="InterPro" id="IPR003779">
    <property type="entry name" value="CMD-like"/>
</dbReference>
<dbReference type="Pfam" id="PF02627">
    <property type="entry name" value="CMD"/>
    <property type="match status" value="1"/>
</dbReference>
<dbReference type="RefSeq" id="WP_281902470.1">
    <property type="nucleotide sequence ID" value="NZ_BSDI01000044.1"/>
</dbReference>
<comment type="caution">
    <text evidence="2">The sequence shown here is derived from an EMBL/GenBank/DDBJ whole genome shotgun (WGS) entry which is preliminary data.</text>
</comment>
<dbReference type="PANTHER" id="PTHR34846">
    <property type="entry name" value="4-CARBOXYMUCONOLACTONE DECARBOXYLASE FAMILY PROTEIN (AFU_ORTHOLOGUE AFUA_6G11590)"/>
    <property type="match status" value="1"/>
</dbReference>
<evidence type="ECO:0000313" key="3">
    <source>
        <dbReference type="Proteomes" id="UP001144280"/>
    </source>
</evidence>
<dbReference type="SUPFAM" id="SSF69118">
    <property type="entry name" value="AhpD-like"/>
    <property type="match status" value="1"/>
</dbReference>
<dbReference type="Proteomes" id="UP001144280">
    <property type="component" value="Unassembled WGS sequence"/>
</dbReference>
<keyword evidence="3" id="KW-1185">Reference proteome</keyword>
<reference evidence="2" key="1">
    <citation type="submission" date="2022-12" db="EMBL/GenBank/DDBJ databases">
        <title>New Phytohabitans aurantiacus sp. RD004123 nov., an actinomycete isolated from soil.</title>
        <authorList>
            <person name="Triningsih D.W."/>
            <person name="Harunari E."/>
            <person name="Igarashi Y."/>
        </authorList>
    </citation>
    <scope>NUCLEOTIDE SEQUENCE</scope>
    <source>
        <strain evidence="2">RD004123</strain>
    </source>
</reference>
<feature type="domain" description="Carboxymuconolactone decarboxylase-like" evidence="1">
    <location>
        <begin position="44"/>
        <end position="107"/>
    </location>
</feature>
<evidence type="ECO:0000259" key="1">
    <source>
        <dbReference type="Pfam" id="PF02627"/>
    </source>
</evidence>
<sequence length="186" mass="21017">MAARIAPHEEPYEPDIKALFQSMLPPGLPPLRVIRTFARNDRMARAMTGWMGYELSDALSVDLRARELIITRTCARCGCEYHWGLHVAVFSERAELTSAQIRSVVKGSSVDPCWVDPRDRLLLDLVDQLHDSSDVDDELWAALSEYFTEEQLLDLLALCGWYHTVSFLVRAARVEREPGIPGFADA</sequence>